<evidence type="ECO:0000313" key="5">
    <source>
        <dbReference type="EMBL" id="AWB96633.1"/>
    </source>
</evidence>
<evidence type="ECO:0000256" key="1">
    <source>
        <dbReference type="ARBA" id="ARBA00023015"/>
    </source>
</evidence>
<dbReference type="Pfam" id="PF13377">
    <property type="entry name" value="Peripla_BP_3"/>
    <property type="match status" value="1"/>
</dbReference>
<evidence type="ECO:0000313" key="6">
    <source>
        <dbReference type="Proteomes" id="UP000244729"/>
    </source>
</evidence>
<dbReference type="RefSeq" id="WP_108596427.1">
    <property type="nucleotide sequence ID" value="NZ_CP028913.1"/>
</dbReference>
<dbReference type="InterPro" id="IPR010982">
    <property type="entry name" value="Lambda_DNA-bd_dom_sf"/>
</dbReference>
<dbReference type="Pfam" id="PF00356">
    <property type="entry name" value="LacI"/>
    <property type="match status" value="1"/>
</dbReference>
<dbReference type="PROSITE" id="PS50932">
    <property type="entry name" value="HTH_LACI_2"/>
    <property type="match status" value="1"/>
</dbReference>
<dbReference type="SUPFAM" id="SSF47413">
    <property type="entry name" value="lambda repressor-like DNA-binding domains"/>
    <property type="match status" value="1"/>
</dbReference>
<dbReference type="AlphaFoldDB" id="A0A2S0WZ50"/>
<evidence type="ECO:0000259" key="4">
    <source>
        <dbReference type="PROSITE" id="PS50932"/>
    </source>
</evidence>
<proteinExistence type="predicted"/>
<dbReference type="CDD" id="cd06267">
    <property type="entry name" value="PBP1_LacI_sugar_binding-like"/>
    <property type="match status" value="1"/>
</dbReference>
<dbReference type="InterPro" id="IPR028082">
    <property type="entry name" value="Peripla_BP_I"/>
</dbReference>
<organism evidence="5 6">
    <name type="scientific">Agromyces badenianii</name>
    <dbReference type="NCBI Taxonomy" id="2080742"/>
    <lineage>
        <taxon>Bacteria</taxon>
        <taxon>Bacillati</taxon>
        <taxon>Actinomycetota</taxon>
        <taxon>Actinomycetes</taxon>
        <taxon>Micrococcales</taxon>
        <taxon>Microbacteriaceae</taxon>
        <taxon>Agromyces</taxon>
    </lineage>
</organism>
<dbReference type="InterPro" id="IPR000843">
    <property type="entry name" value="HTH_LacI"/>
</dbReference>
<dbReference type="EMBL" id="CP028913">
    <property type="protein sequence ID" value="AWB96633.1"/>
    <property type="molecule type" value="Genomic_DNA"/>
</dbReference>
<dbReference type="PANTHER" id="PTHR30146:SF109">
    <property type="entry name" value="HTH-TYPE TRANSCRIPTIONAL REGULATOR GALS"/>
    <property type="match status" value="1"/>
</dbReference>
<dbReference type="OrthoDB" id="37081at2"/>
<keyword evidence="3" id="KW-0804">Transcription</keyword>
<keyword evidence="2" id="KW-0238">DNA-binding</keyword>
<dbReference type="KEGG" id="agm:DCE93_14070"/>
<accession>A0A2S0WZ50</accession>
<evidence type="ECO:0000256" key="2">
    <source>
        <dbReference type="ARBA" id="ARBA00023125"/>
    </source>
</evidence>
<dbReference type="GO" id="GO:0000976">
    <property type="term" value="F:transcription cis-regulatory region binding"/>
    <property type="evidence" value="ECO:0007669"/>
    <property type="project" value="TreeGrafter"/>
</dbReference>
<feature type="domain" description="HTH lacI-type" evidence="4">
    <location>
        <begin position="10"/>
        <end position="65"/>
    </location>
</feature>
<dbReference type="CDD" id="cd01392">
    <property type="entry name" value="HTH_LacI"/>
    <property type="match status" value="1"/>
</dbReference>
<dbReference type="InterPro" id="IPR046335">
    <property type="entry name" value="LacI/GalR-like_sensor"/>
</dbReference>
<dbReference type="GO" id="GO:0003700">
    <property type="term" value="F:DNA-binding transcription factor activity"/>
    <property type="evidence" value="ECO:0007669"/>
    <property type="project" value="TreeGrafter"/>
</dbReference>
<dbReference type="Gene3D" id="1.10.260.40">
    <property type="entry name" value="lambda repressor-like DNA-binding domains"/>
    <property type="match status" value="1"/>
</dbReference>
<name>A0A2S0WZ50_9MICO</name>
<dbReference type="SMART" id="SM00354">
    <property type="entry name" value="HTH_LACI"/>
    <property type="match status" value="1"/>
</dbReference>
<evidence type="ECO:0000256" key="3">
    <source>
        <dbReference type="ARBA" id="ARBA00023163"/>
    </source>
</evidence>
<keyword evidence="1" id="KW-0805">Transcription regulation</keyword>
<dbReference type="SUPFAM" id="SSF53822">
    <property type="entry name" value="Periplasmic binding protein-like I"/>
    <property type="match status" value="1"/>
</dbReference>
<gene>
    <name evidence="5" type="ORF">DCE93_14070</name>
</gene>
<protein>
    <submittedName>
        <fullName evidence="5">LacI family transcriptional regulator</fullName>
    </submittedName>
</protein>
<dbReference type="Gene3D" id="3.40.50.2300">
    <property type="match status" value="2"/>
</dbReference>
<dbReference type="PANTHER" id="PTHR30146">
    <property type="entry name" value="LACI-RELATED TRANSCRIPTIONAL REPRESSOR"/>
    <property type="match status" value="1"/>
</dbReference>
<keyword evidence="6" id="KW-1185">Reference proteome</keyword>
<dbReference type="Proteomes" id="UP000244729">
    <property type="component" value="Chromosome"/>
</dbReference>
<reference evidence="5 6" key="1">
    <citation type="submission" date="2018-04" db="EMBL/GenBank/DDBJ databases">
        <authorList>
            <person name="Li J."/>
        </authorList>
    </citation>
    <scope>NUCLEOTIDE SEQUENCE [LARGE SCALE GENOMIC DNA]</scope>
    <source>
        <strain evidence="6">30A</strain>
    </source>
</reference>
<sequence>MSELPKNRKVTRADVARYSGVSTAVVSYVLNNGPKPVAPLTRERVLEAVRVLGYRPNAAARALSTGSADMIGMIVVDSRNPFFAQLCHALDRATVRRDRSLLIANSDREHVAAADQIHDLAARQIGGLIIADVLTAVEQAIIESLDIPVVLINQYTGASKTPAIGVDFRAGAKSAVEHLIEHGYRDIAFVGSALAIDRRERGWSDALSEAGLPLGPRLHAPFSYAGGYEAGLALAESERRPRAVFAASDQIAVGLLAALHRAGLRVPDDIAVVSFDGTMESAYTWPPLTTVAQPIAAMADEAIRQLVTGVLTPGLTTFPTELVVRESCGCAAGVSGVGAGLVEVDSTSHLDLSL</sequence>